<dbReference type="AlphaFoldDB" id="A0A5E4MBV7"/>
<reference evidence="2 3" key="1">
    <citation type="submission" date="2019-08" db="EMBL/GenBank/DDBJ databases">
        <authorList>
            <person name="Alioto T."/>
            <person name="Alioto T."/>
            <person name="Gomez Garrido J."/>
        </authorList>
    </citation>
    <scope>NUCLEOTIDE SEQUENCE [LARGE SCALE GENOMIC DNA]</scope>
</reference>
<proteinExistence type="predicted"/>
<dbReference type="Proteomes" id="UP000325440">
    <property type="component" value="Unassembled WGS sequence"/>
</dbReference>
<sequence>MNGKDKDGDDDAYSNVYMNRKSQAREKPKKRCPCIPPQSSNSRKSRADGCGGGCGGCGGGPGCGARCAPDRYCNEAPHRRPRYDPDDEYNRYTCSSENVVGARGSAASAFGGWMMSTADWIWDRRFQFVLPAMCYLLGVFSCDYCSSCDCSATV</sequence>
<evidence type="ECO:0000313" key="2">
    <source>
        <dbReference type="EMBL" id="VVC28874.1"/>
    </source>
</evidence>
<keyword evidence="3" id="KW-1185">Reference proteome</keyword>
<evidence type="ECO:0000256" key="1">
    <source>
        <dbReference type="SAM" id="MobiDB-lite"/>
    </source>
</evidence>
<dbReference type="EMBL" id="CABPRJ010000484">
    <property type="protein sequence ID" value="VVC28874.1"/>
    <property type="molecule type" value="Genomic_DNA"/>
</dbReference>
<evidence type="ECO:0000313" key="3">
    <source>
        <dbReference type="Proteomes" id="UP000325440"/>
    </source>
</evidence>
<protein>
    <submittedName>
        <fullName evidence="2">Uncharacterized protein</fullName>
    </submittedName>
</protein>
<organism evidence="2 3">
    <name type="scientific">Cinara cedri</name>
    <dbReference type="NCBI Taxonomy" id="506608"/>
    <lineage>
        <taxon>Eukaryota</taxon>
        <taxon>Metazoa</taxon>
        <taxon>Ecdysozoa</taxon>
        <taxon>Arthropoda</taxon>
        <taxon>Hexapoda</taxon>
        <taxon>Insecta</taxon>
        <taxon>Pterygota</taxon>
        <taxon>Neoptera</taxon>
        <taxon>Paraneoptera</taxon>
        <taxon>Hemiptera</taxon>
        <taxon>Sternorrhyncha</taxon>
        <taxon>Aphidomorpha</taxon>
        <taxon>Aphidoidea</taxon>
        <taxon>Aphididae</taxon>
        <taxon>Lachninae</taxon>
        <taxon>Cinara</taxon>
    </lineage>
</organism>
<name>A0A5E4MBV7_9HEMI</name>
<accession>A0A5E4MBV7</accession>
<feature type="region of interest" description="Disordered" evidence="1">
    <location>
        <begin position="1"/>
        <end position="48"/>
    </location>
</feature>
<gene>
    <name evidence="2" type="ORF">CINCED_3A023093</name>
</gene>